<evidence type="ECO:0000256" key="6">
    <source>
        <dbReference type="ARBA" id="ARBA00022833"/>
    </source>
</evidence>
<dbReference type="RefSeq" id="WP_115571014.1">
    <property type="nucleotide sequence ID" value="NZ_NXLT01000003.1"/>
</dbReference>
<dbReference type="Proteomes" id="UP000256514">
    <property type="component" value="Unassembled WGS sequence"/>
</dbReference>
<evidence type="ECO:0000256" key="2">
    <source>
        <dbReference type="ARBA" id="ARBA00022596"/>
    </source>
</evidence>
<keyword evidence="6" id="KW-0862">Zinc</keyword>
<dbReference type="GO" id="GO:0051604">
    <property type="term" value="P:protein maturation"/>
    <property type="evidence" value="ECO:0007669"/>
    <property type="project" value="InterPro"/>
</dbReference>
<comment type="similarity">
    <text evidence="1">Belongs to the SIMIBI class G3E GTPase family. HypB/HupM subfamily.</text>
</comment>
<sequence>MQQSLESNPTLNPKSVAVAKRILSANDKKANELREFYKEHNLYVLNFMSSPGSGKTTFLESLSACEDFRFCVLEGDLQTNRDAQRLEQKGVSAYQITTGEACHLEAVMVEQGLAELAKRCDLHTYNFLVIENVGNLVCPASYDLGAALNVVFLSTPEGDDKILKYPSMFLCADVVVVSKADLCEVFGFDIERVREDLARLKKDVPLFLLNSRDSASVSALKDFFIQCKNKGLYSKHIF</sequence>
<dbReference type="PIRSF" id="PIRSF005624">
    <property type="entry name" value="Ni-bind_GTPase"/>
    <property type="match status" value="1"/>
</dbReference>
<keyword evidence="2" id="KW-0533">Nickel</keyword>
<evidence type="ECO:0000256" key="7">
    <source>
        <dbReference type="ARBA" id="ARBA00023134"/>
    </source>
</evidence>
<dbReference type="OrthoDB" id="9802035at2"/>
<proteinExistence type="inferred from homology"/>
<gene>
    <name evidence="9" type="primary">hypB</name>
    <name evidence="9" type="ORF">CQA54_04805</name>
</gene>
<dbReference type="SUPFAM" id="SSF52540">
    <property type="entry name" value="P-loop containing nucleoside triphosphate hydrolases"/>
    <property type="match status" value="1"/>
</dbReference>
<dbReference type="NCBIfam" id="TIGR00073">
    <property type="entry name" value="hypB"/>
    <property type="match status" value="1"/>
</dbReference>
<keyword evidence="10" id="KW-1185">Reference proteome</keyword>
<protein>
    <submittedName>
        <fullName evidence="9">Hydrogenase accessory protein HypB</fullName>
    </submittedName>
</protein>
<reference evidence="9 10" key="1">
    <citation type="submission" date="2018-04" db="EMBL/GenBank/DDBJ databases">
        <title>Novel Campyloabacter and Helicobacter Species and Strains.</title>
        <authorList>
            <person name="Mannion A.J."/>
            <person name="Shen Z."/>
            <person name="Fox J.G."/>
        </authorList>
    </citation>
    <scope>NUCLEOTIDE SEQUENCE [LARGE SCALE GENOMIC DNA]</scope>
    <source>
        <strain evidence="9 10">MIT 12-6600</strain>
    </source>
</reference>
<dbReference type="InterPro" id="IPR003495">
    <property type="entry name" value="CobW/HypB/UreG_nucleotide-bd"/>
</dbReference>
<dbReference type="EMBL" id="NXLT01000003">
    <property type="protein sequence ID" value="RDU67296.1"/>
    <property type="molecule type" value="Genomic_DNA"/>
</dbReference>
<dbReference type="InterPro" id="IPR027417">
    <property type="entry name" value="P-loop_NTPase"/>
</dbReference>
<evidence type="ECO:0000256" key="5">
    <source>
        <dbReference type="ARBA" id="ARBA00022801"/>
    </source>
</evidence>
<dbReference type="PANTHER" id="PTHR30134">
    <property type="entry name" value="HYDROGENASE PROTEIN ASSEMBLY PROTEIN, NICKEL CHAPERONE"/>
    <property type="match status" value="1"/>
</dbReference>
<name>A0A3D8IQW9_9HELI</name>
<dbReference type="AlphaFoldDB" id="A0A3D8IQW9"/>
<organism evidence="9 10">
    <name type="scientific">Helicobacter equorum</name>
    <dbReference type="NCBI Taxonomy" id="361872"/>
    <lineage>
        <taxon>Bacteria</taxon>
        <taxon>Pseudomonadati</taxon>
        <taxon>Campylobacterota</taxon>
        <taxon>Epsilonproteobacteria</taxon>
        <taxon>Campylobacterales</taxon>
        <taxon>Helicobacteraceae</taxon>
        <taxon>Helicobacter</taxon>
    </lineage>
</organism>
<keyword evidence="4" id="KW-0547">Nucleotide-binding</keyword>
<dbReference type="GO" id="GO:0008270">
    <property type="term" value="F:zinc ion binding"/>
    <property type="evidence" value="ECO:0007669"/>
    <property type="project" value="TreeGrafter"/>
</dbReference>
<evidence type="ECO:0000313" key="9">
    <source>
        <dbReference type="EMBL" id="RDU67296.1"/>
    </source>
</evidence>
<dbReference type="Pfam" id="PF02492">
    <property type="entry name" value="cobW"/>
    <property type="match status" value="1"/>
</dbReference>
<evidence type="ECO:0000256" key="1">
    <source>
        <dbReference type="ARBA" id="ARBA00006211"/>
    </source>
</evidence>
<dbReference type="InterPro" id="IPR004392">
    <property type="entry name" value="Hyd_mat_HypB"/>
</dbReference>
<evidence type="ECO:0000313" key="10">
    <source>
        <dbReference type="Proteomes" id="UP000256514"/>
    </source>
</evidence>
<dbReference type="GO" id="GO:0005525">
    <property type="term" value="F:GTP binding"/>
    <property type="evidence" value="ECO:0007669"/>
    <property type="project" value="UniProtKB-KW"/>
</dbReference>
<dbReference type="GO" id="GO:0016151">
    <property type="term" value="F:nickel cation binding"/>
    <property type="evidence" value="ECO:0007669"/>
    <property type="project" value="InterPro"/>
</dbReference>
<feature type="domain" description="CobW/HypB/UreG nucleotide-binding" evidence="8">
    <location>
        <begin position="47"/>
        <end position="205"/>
    </location>
</feature>
<evidence type="ECO:0000259" key="8">
    <source>
        <dbReference type="Pfam" id="PF02492"/>
    </source>
</evidence>
<comment type="caution">
    <text evidence="9">The sequence shown here is derived from an EMBL/GenBank/DDBJ whole genome shotgun (WGS) entry which is preliminary data.</text>
</comment>
<keyword evidence="5" id="KW-0378">Hydrolase</keyword>
<evidence type="ECO:0000256" key="4">
    <source>
        <dbReference type="ARBA" id="ARBA00022741"/>
    </source>
</evidence>
<dbReference type="PANTHER" id="PTHR30134:SF2">
    <property type="entry name" value="HYDROGENASE MATURATION FACTOR HYPB"/>
    <property type="match status" value="1"/>
</dbReference>
<accession>A0A3D8IQW9</accession>
<dbReference type="GO" id="GO:0003924">
    <property type="term" value="F:GTPase activity"/>
    <property type="evidence" value="ECO:0007669"/>
    <property type="project" value="InterPro"/>
</dbReference>
<keyword evidence="3" id="KW-0479">Metal-binding</keyword>
<keyword evidence="7" id="KW-0342">GTP-binding</keyword>
<dbReference type="Gene3D" id="3.40.50.300">
    <property type="entry name" value="P-loop containing nucleotide triphosphate hydrolases"/>
    <property type="match status" value="1"/>
</dbReference>
<evidence type="ECO:0000256" key="3">
    <source>
        <dbReference type="ARBA" id="ARBA00022723"/>
    </source>
</evidence>